<dbReference type="AlphaFoldDB" id="Q1QUJ2"/>
<gene>
    <name evidence="2" type="ordered locus">Csal_2519</name>
</gene>
<feature type="region of interest" description="Disordered" evidence="1">
    <location>
        <begin position="76"/>
        <end position="103"/>
    </location>
</feature>
<evidence type="ECO:0000313" key="2">
    <source>
        <dbReference type="EMBL" id="ABE59866.1"/>
    </source>
</evidence>
<evidence type="ECO:0000313" key="3">
    <source>
        <dbReference type="Proteomes" id="UP000000239"/>
    </source>
</evidence>
<dbReference type="HOGENOM" id="CLU_1719091_0_0_6"/>
<evidence type="ECO:0000256" key="1">
    <source>
        <dbReference type="SAM" id="MobiDB-lite"/>
    </source>
</evidence>
<organism evidence="2 3">
    <name type="scientific">Chromohalobacter israelensis (strain ATCC BAA-138 / DSM 3043 / CIP 106854 / NCIMB 13768 / 1H11)</name>
    <name type="common">Chromohalobacter salexigens</name>
    <dbReference type="NCBI Taxonomy" id="290398"/>
    <lineage>
        <taxon>Bacteria</taxon>
        <taxon>Pseudomonadati</taxon>
        <taxon>Pseudomonadota</taxon>
        <taxon>Gammaproteobacteria</taxon>
        <taxon>Oceanospirillales</taxon>
        <taxon>Halomonadaceae</taxon>
        <taxon>Chromohalobacter</taxon>
    </lineage>
</organism>
<protein>
    <submittedName>
        <fullName evidence="2">Uncharacterized protein</fullName>
    </submittedName>
</protein>
<reference evidence="2 3" key="1">
    <citation type="journal article" date="2011" name="Stand. Genomic Sci.">
        <title>Complete genome sequence of the halophilic and highly halotolerant Chromohalobacter salexigens type strain (1H11(T)).</title>
        <authorList>
            <person name="Copeland A."/>
            <person name="O'Connor K."/>
            <person name="Lucas S."/>
            <person name="Lapidus A."/>
            <person name="Berry K.W."/>
            <person name="Detter J.C."/>
            <person name="Del Rio T.G."/>
            <person name="Hammon N."/>
            <person name="Dalin E."/>
            <person name="Tice H."/>
            <person name="Pitluck S."/>
            <person name="Bruce D."/>
            <person name="Goodwin L."/>
            <person name="Han C."/>
            <person name="Tapia R."/>
            <person name="Saunders E."/>
            <person name="Schmutz J."/>
            <person name="Brettin T."/>
            <person name="Larimer F."/>
            <person name="Land M."/>
            <person name="Hauser L."/>
            <person name="Vargas C."/>
            <person name="Nieto J.J."/>
            <person name="Kyrpides N.C."/>
            <person name="Ivanova N."/>
            <person name="Goker M."/>
            <person name="Klenk H.P."/>
            <person name="Csonka L.N."/>
            <person name="Woyke T."/>
        </authorList>
    </citation>
    <scope>NUCLEOTIDE SEQUENCE [LARGE SCALE GENOMIC DNA]</scope>
    <source>
        <strain evidence="3">ATCC BAA-138 / DSM 3043 / CIP 106854 / NCIMB 13768 / 1H11</strain>
    </source>
</reference>
<accession>Q1QUJ2</accession>
<name>Q1QUJ2_CHRI1</name>
<dbReference type="Proteomes" id="UP000000239">
    <property type="component" value="Chromosome"/>
</dbReference>
<sequence>MQEEKHKGHLAFIFHLAIDGTGRDRLRTVAAKATSALLRNGDSNPLASGAPLAQAFPSSAHHYPFRVERPVARADAPHHPHETTPCRAADAHPSVPSHRRSADYGGAESQLFSFPEGFPTKSSHVLLIEAGILAGNTIERVIESSRGRIRGQ</sequence>
<dbReference type="STRING" id="290398.Csal_2519"/>
<dbReference type="EMBL" id="CP000285">
    <property type="protein sequence ID" value="ABE59866.1"/>
    <property type="molecule type" value="Genomic_DNA"/>
</dbReference>
<keyword evidence="3" id="KW-1185">Reference proteome</keyword>
<proteinExistence type="predicted"/>
<dbReference type="KEGG" id="csa:Csal_2519"/>